<gene>
    <name evidence="2" type="ORF">BSIN_0019</name>
</gene>
<dbReference type="EMBL" id="FXAN01000040">
    <property type="protein sequence ID" value="SMF99290.1"/>
    <property type="molecule type" value="Genomic_DNA"/>
</dbReference>
<accession>A0A238H2C7</accession>
<name>A0A238H2C7_9BURK</name>
<dbReference type="AlphaFoldDB" id="A0A238H2C7"/>
<sequence>MPDNSLERAAGQLHPSPAASTLSPPREIHCAANRIRNLVR</sequence>
<dbReference type="Proteomes" id="UP000198460">
    <property type="component" value="Unassembled WGS sequence"/>
</dbReference>
<feature type="region of interest" description="Disordered" evidence="1">
    <location>
        <begin position="1"/>
        <end position="28"/>
    </location>
</feature>
<evidence type="ECO:0000313" key="2">
    <source>
        <dbReference type="EMBL" id="SMF99290.1"/>
    </source>
</evidence>
<proteinExistence type="predicted"/>
<evidence type="ECO:0000313" key="3">
    <source>
        <dbReference type="Proteomes" id="UP000198460"/>
    </source>
</evidence>
<reference evidence="2 3" key="1">
    <citation type="submission" date="2017-04" db="EMBL/GenBank/DDBJ databases">
        <authorList>
            <person name="Afonso C.L."/>
            <person name="Miller P.J."/>
            <person name="Scott M.A."/>
            <person name="Spackman E."/>
            <person name="Goraichik I."/>
            <person name="Dimitrov K.M."/>
            <person name="Suarez D.L."/>
            <person name="Swayne D.E."/>
        </authorList>
    </citation>
    <scope>NUCLEOTIDE SEQUENCE [LARGE SCALE GENOMIC DNA]</scope>
    <source>
        <strain evidence="2">LMG 28154</strain>
    </source>
</reference>
<protein>
    <submittedName>
        <fullName evidence="2">Uncharacterized protein</fullName>
    </submittedName>
</protein>
<organism evidence="2 3">
    <name type="scientific">Burkholderia singularis</name>
    <dbReference type="NCBI Taxonomy" id="1503053"/>
    <lineage>
        <taxon>Bacteria</taxon>
        <taxon>Pseudomonadati</taxon>
        <taxon>Pseudomonadota</taxon>
        <taxon>Betaproteobacteria</taxon>
        <taxon>Burkholderiales</taxon>
        <taxon>Burkholderiaceae</taxon>
        <taxon>Burkholderia</taxon>
        <taxon>pseudomallei group</taxon>
    </lineage>
</organism>
<evidence type="ECO:0000256" key="1">
    <source>
        <dbReference type="SAM" id="MobiDB-lite"/>
    </source>
</evidence>